<dbReference type="Proteomes" id="UP000320421">
    <property type="component" value="Chromosome"/>
</dbReference>
<dbReference type="RefSeq" id="WP_145188097.1">
    <property type="nucleotide sequence ID" value="NZ_CP036266.1"/>
</dbReference>
<proteinExistence type="predicted"/>
<feature type="chain" id="PRO_5021810521" description="Carboxypeptidase regulatory-like domain-containing protein" evidence="1">
    <location>
        <begin position="25"/>
        <end position="151"/>
    </location>
</feature>
<organism evidence="2 3">
    <name type="scientific">Gimesia chilikensis</name>
    <dbReference type="NCBI Taxonomy" id="2605989"/>
    <lineage>
        <taxon>Bacteria</taxon>
        <taxon>Pseudomonadati</taxon>
        <taxon>Planctomycetota</taxon>
        <taxon>Planctomycetia</taxon>
        <taxon>Planctomycetales</taxon>
        <taxon>Planctomycetaceae</taxon>
        <taxon>Gimesia</taxon>
    </lineage>
</organism>
<evidence type="ECO:0000256" key="1">
    <source>
        <dbReference type="SAM" id="SignalP"/>
    </source>
</evidence>
<evidence type="ECO:0000313" key="2">
    <source>
        <dbReference type="EMBL" id="QDT22365.1"/>
    </source>
</evidence>
<feature type="signal peptide" evidence="1">
    <location>
        <begin position="1"/>
        <end position="24"/>
    </location>
</feature>
<sequence precursor="true">MLQRISLCLAVCGLLVGLSGCGGGAEEKPLPNTVPVTGAVTMKGKPLVSATVTFVPQGETKGVECVGFTDEAGKYQLKQIRGGEGAPPGSYKVVINHFVKGDGSPIKIDGSEPPANLGAVESLPIQYSSFLDSKLTAQVSDAGGEFNFDLK</sequence>
<keyword evidence="1" id="KW-0732">Signal</keyword>
<dbReference type="PROSITE" id="PS51257">
    <property type="entry name" value="PROKAR_LIPOPROTEIN"/>
    <property type="match status" value="1"/>
</dbReference>
<dbReference type="OrthoDB" id="287810at2"/>
<keyword evidence="3" id="KW-1185">Reference proteome</keyword>
<dbReference type="EMBL" id="CP036266">
    <property type="protein sequence ID" value="QDT22365.1"/>
    <property type="molecule type" value="Genomic_DNA"/>
</dbReference>
<dbReference type="AlphaFoldDB" id="A0A517PSL3"/>
<reference evidence="2 3" key="1">
    <citation type="submission" date="2019-02" db="EMBL/GenBank/DDBJ databases">
        <title>Deep-cultivation of Planctomycetes and their phenomic and genomic characterization uncovers novel biology.</title>
        <authorList>
            <person name="Wiegand S."/>
            <person name="Jogler M."/>
            <person name="Boedeker C."/>
            <person name="Pinto D."/>
            <person name="Vollmers J."/>
            <person name="Rivas-Marin E."/>
            <person name="Kohn T."/>
            <person name="Peeters S.H."/>
            <person name="Heuer A."/>
            <person name="Rast P."/>
            <person name="Oberbeckmann S."/>
            <person name="Bunk B."/>
            <person name="Jeske O."/>
            <person name="Meyerdierks A."/>
            <person name="Storesund J.E."/>
            <person name="Kallscheuer N."/>
            <person name="Luecker S."/>
            <person name="Lage O.M."/>
            <person name="Pohl T."/>
            <person name="Merkel B.J."/>
            <person name="Hornburger P."/>
            <person name="Mueller R.-W."/>
            <person name="Bruemmer F."/>
            <person name="Labrenz M."/>
            <person name="Spormann A.M."/>
            <person name="Op den Camp H."/>
            <person name="Overmann J."/>
            <person name="Amann R."/>
            <person name="Jetten M.S.M."/>
            <person name="Mascher T."/>
            <person name="Medema M.H."/>
            <person name="Devos D.P."/>
            <person name="Kaster A.-K."/>
            <person name="Ovreas L."/>
            <person name="Rohde M."/>
            <person name="Galperin M.Y."/>
            <person name="Jogler C."/>
        </authorList>
    </citation>
    <scope>NUCLEOTIDE SEQUENCE [LARGE SCALE GENOMIC DNA]</scope>
    <source>
        <strain evidence="2 3">HG66A1</strain>
    </source>
</reference>
<gene>
    <name evidence="2" type="ORF">HG66A1_41720</name>
</gene>
<evidence type="ECO:0008006" key="4">
    <source>
        <dbReference type="Google" id="ProtNLM"/>
    </source>
</evidence>
<protein>
    <recommendedName>
        <fullName evidence="4">Carboxypeptidase regulatory-like domain-containing protein</fullName>
    </recommendedName>
</protein>
<accession>A0A517PSL3</accession>
<name>A0A517PSL3_9PLAN</name>
<evidence type="ECO:0000313" key="3">
    <source>
        <dbReference type="Proteomes" id="UP000320421"/>
    </source>
</evidence>